<dbReference type="CDD" id="cd00118">
    <property type="entry name" value="LysM"/>
    <property type="match status" value="1"/>
</dbReference>
<dbReference type="Proteomes" id="UP000302139">
    <property type="component" value="Unassembled WGS sequence"/>
</dbReference>
<feature type="region of interest" description="Disordered" evidence="1">
    <location>
        <begin position="1"/>
        <end position="23"/>
    </location>
</feature>
<name>A0A4D4MDV9_STRAX</name>
<comment type="caution">
    <text evidence="2">The sequence shown here is derived from an EMBL/GenBank/DDBJ whole genome shotgun (WGS) entry which is preliminary data.</text>
</comment>
<sequence length="105" mass="11319">MFTPASRYHGVEVARYEPPDGGDPIPYVRRRLLPDPAGLTPAGFHTVSEGDRLDRIAAAAFGDPELFWRIADANPVLDPPELTDRPGRRLLIALSAAAAGSTHGF</sequence>
<evidence type="ECO:0000313" key="3">
    <source>
        <dbReference type="Proteomes" id="UP000302139"/>
    </source>
</evidence>
<dbReference type="EMBL" id="BJHX01000002">
    <property type="protein sequence ID" value="GDY69769.1"/>
    <property type="molecule type" value="Genomic_DNA"/>
</dbReference>
<organism evidence="2 3">
    <name type="scientific">Streptomyces avermitilis</name>
    <dbReference type="NCBI Taxonomy" id="33903"/>
    <lineage>
        <taxon>Bacteria</taxon>
        <taxon>Bacillati</taxon>
        <taxon>Actinomycetota</taxon>
        <taxon>Actinomycetes</taxon>
        <taxon>Kitasatosporales</taxon>
        <taxon>Streptomycetaceae</taxon>
        <taxon>Streptomyces</taxon>
    </lineage>
</organism>
<dbReference type="GeneID" id="41537557"/>
<dbReference type="InterPro" id="IPR018392">
    <property type="entry name" value="LysM"/>
</dbReference>
<accession>A0A4D4MDV9</accession>
<feature type="compositionally biased region" description="Basic and acidic residues" evidence="1">
    <location>
        <begin position="9"/>
        <end position="18"/>
    </location>
</feature>
<reference evidence="2 3" key="1">
    <citation type="submission" date="2019-04" db="EMBL/GenBank/DDBJ databases">
        <title>Draft genome sequences of Streptomyces avermitilis NBRC 14893.</title>
        <authorList>
            <person name="Komaki H."/>
            <person name="Tamura T."/>
            <person name="Hosoyama A."/>
        </authorList>
    </citation>
    <scope>NUCLEOTIDE SEQUENCE [LARGE SCALE GENOMIC DNA]</scope>
    <source>
        <strain evidence="2 3">NBRC 14893</strain>
    </source>
</reference>
<protein>
    <recommendedName>
        <fullName evidence="4">LysM domain-containing protein</fullName>
    </recommendedName>
</protein>
<evidence type="ECO:0008006" key="4">
    <source>
        <dbReference type="Google" id="ProtNLM"/>
    </source>
</evidence>
<dbReference type="RefSeq" id="WP_010981825.1">
    <property type="nucleotide sequence ID" value="NZ_BAABTN010000037.1"/>
</dbReference>
<proteinExistence type="predicted"/>
<dbReference type="OMA" id="GDPAQWW"/>
<evidence type="ECO:0000256" key="1">
    <source>
        <dbReference type="SAM" id="MobiDB-lite"/>
    </source>
</evidence>
<evidence type="ECO:0000313" key="2">
    <source>
        <dbReference type="EMBL" id="GDY69769.1"/>
    </source>
</evidence>
<gene>
    <name evidence="2" type="ORF">SAV14893_091620</name>
</gene>
<dbReference type="AlphaFoldDB" id="A0A4D4MDV9"/>